<name>Q3AQV0_CHLCH</name>
<feature type="transmembrane region" description="Helical" evidence="1">
    <location>
        <begin position="6"/>
        <end position="24"/>
    </location>
</feature>
<sequence length="146" mass="16626">MKLTLYIIYTIFFIAMGCGIYIGFQTADGLVDNNYYHNSTNYFQTKAREEKLGIVINKPDTLTIGTNTFTVAVTSHGKPFEQGNISLLLGNVSTNNNDTTLTMQETAPGIYQTTISIPYKGKWFTRLELYHQQQLITTKQWFFSVQ</sequence>
<keyword evidence="1" id="KW-1133">Transmembrane helix</keyword>
<dbReference type="KEGG" id="cch:Cag_1367"/>
<evidence type="ECO:0000256" key="1">
    <source>
        <dbReference type="SAM" id="Phobius"/>
    </source>
</evidence>
<keyword evidence="1" id="KW-0812">Transmembrane</keyword>
<evidence type="ECO:0008006" key="3">
    <source>
        <dbReference type="Google" id="ProtNLM"/>
    </source>
</evidence>
<dbReference type="AlphaFoldDB" id="Q3AQV0"/>
<proteinExistence type="predicted"/>
<accession>Q3AQV0</accession>
<keyword evidence="1" id="KW-0472">Membrane</keyword>
<dbReference type="InterPro" id="IPR008620">
    <property type="entry name" value="FixH"/>
</dbReference>
<dbReference type="Pfam" id="PF05751">
    <property type="entry name" value="FixH"/>
    <property type="match status" value="1"/>
</dbReference>
<gene>
    <name evidence="2" type="ordered locus">Cag_1367</name>
</gene>
<dbReference type="PROSITE" id="PS51257">
    <property type="entry name" value="PROKAR_LIPOPROTEIN"/>
    <property type="match status" value="1"/>
</dbReference>
<dbReference type="OrthoDB" id="595032at2"/>
<evidence type="ECO:0000313" key="2">
    <source>
        <dbReference type="EMBL" id="ABB28625.1"/>
    </source>
</evidence>
<protein>
    <recommendedName>
        <fullName evidence="3">YtkA-like domain-containing protein</fullName>
    </recommendedName>
</protein>
<organism evidence="2">
    <name type="scientific">Chlorobium chlorochromatii (strain CaD3)</name>
    <dbReference type="NCBI Taxonomy" id="340177"/>
    <lineage>
        <taxon>Bacteria</taxon>
        <taxon>Pseudomonadati</taxon>
        <taxon>Chlorobiota</taxon>
        <taxon>Chlorobiia</taxon>
        <taxon>Chlorobiales</taxon>
        <taxon>Chlorobiaceae</taxon>
        <taxon>Chlorobium/Pelodictyon group</taxon>
        <taxon>Chlorobium</taxon>
    </lineage>
</organism>
<dbReference type="HOGENOM" id="CLU_1774070_0_0_10"/>
<reference evidence="2" key="1">
    <citation type="submission" date="2005-08" db="EMBL/GenBank/DDBJ databases">
        <title>Complete sequence of Chlorobium chlorochromatii CaD3.</title>
        <authorList>
            <person name="Copeland A."/>
            <person name="Lucas S."/>
            <person name="Lapidus A."/>
            <person name="Barry K."/>
            <person name="Detter J.C."/>
            <person name="Glavina T."/>
            <person name="Hammon N."/>
            <person name="Israni S."/>
            <person name="Pitluck S."/>
            <person name="Bryant D."/>
            <person name="Schmutz J."/>
            <person name="Larimer F."/>
            <person name="Land M."/>
            <person name="Kyrpides N."/>
            <person name="Ivanova N."/>
            <person name="Richardson P."/>
        </authorList>
    </citation>
    <scope>NUCLEOTIDE SEQUENCE [LARGE SCALE GENOMIC DNA]</scope>
    <source>
        <strain evidence="2">CaD3</strain>
    </source>
</reference>
<dbReference type="STRING" id="340177.Cag_1367"/>
<dbReference type="eggNOG" id="COG5456">
    <property type="taxonomic scope" value="Bacteria"/>
</dbReference>
<dbReference type="EMBL" id="CP000108">
    <property type="protein sequence ID" value="ABB28625.1"/>
    <property type="molecule type" value="Genomic_DNA"/>
</dbReference>